<gene>
    <name evidence="2" type="ORF">PL9214430215</name>
</gene>
<feature type="transmembrane region" description="Helical" evidence="1">
    <location>
        <begin position="20"/>
        <end position="39"/>
    </location>
</feature>
<dbReference type="EMBL" id="CZDF01000148">
    <property type="protein sequence ID" value="CUR32243.1"/>
    <property type="molecule type" value="Genomic_DNA"/>
</dbReference>
<reference evidence="3" key="1">
    <citation type="submission" date="2015-10" db="EMBL/GenBank/DDBJ databases">
        <authorList>
            <person name="Regsiter A."/>
            <person name="william w."/>
        </authorList>
    </citation>
    <scope>NUCLEOTIDE SEQUENCE [LARGE SCALE GENOMIC DNA]</scope>
</reference>
<keyword evidence="3" id="KW-1185">Reference proteome</keyword>
<evidence type="ECO:0000313" key="3">
    <source>
        <dbReference type="Proteomes" id="UP000184315"/>
    </source>
</evidence>
<evidence type="ECO:0000256" key="1">
    <source>
        <dbReference type="SAM" id="Phobius"/>
    </source>
</evidence>
<protein>
    <submittedName>
        <fullName evidence="2">Uncharacterized protein</fullName>
    </submittedName>
</protein>
<dbReference type="Proteomes" id="UP000184315">
    <property type="component" value="Unassembled WGS sequence"/>
</dbReference>
<keyword evidence="1" id="KW-1133">Transmembrane helix</keyword>
<keyword evidence="1" id="KW-0472">Membrane</keyword>
<keyword evidence="1" id="KW-0812">Transmembrane</keyword>
<organism evidence="2 3">
    <name type="scientific">Planktothrix tepida PCC 9214</name>
    <dbReference type="NCBI Taxonomy" id="671072"/>
    <lineage>
        <taxon>Bacteria</taxon>
        <taxon>Bacillati</taxon>
        <taxon>Cyanobacteriota</taxon>
        <taxon>Cyanophyceae</taxon>
        <taxon>Oscillatoriophycideae</taxon>
        <taxon>Oscillatoriales</taxon>
        <taxon>Microcoleaceae</taxon>
        <taxon>Planktothrix</taxon>
    </lineage>
</organism>
<dbReference type="AlphaFoldDB" id="A0A1J1LIC6"/>
<evidence type="ECO:0000313" key="2">
    <source>
        <dbReference type="EMBL" id="CUR32243.1"/>
    </source>
</evidence>
<accession>A0A1J1LIC6</accession>
<sequence length="40" mass="4596">MIKLYHSSLTVASYDDIMSCWIVSRLIICVNFLLFIGCLI</sequence>
<name>A0A1J1LIC6_9CYAN</name>
<proteinExistence type="predicted"/>